<keyword evidence="6" id="KW-0325">Glycoprotein</keyword>
<keyword evidence="5" id="KW-0186">Copper</keyword>
<dbReference type="GO" id="GO:0052716">
    <property type="term" value="F:hydroquinone:oxygen oxidoreductase activity"/>
    <property type="evidence" value="ECO:0007669"/>
    <property type="project" value="UniProtKB-EC"/>
</dbReference>
<dbReference type="EC" id="1.10.3.2" evidence="9"/>
<dbReference type="Gene3D" id="2.60.40.420">
    <property type="entry name" value="Cupredoxins - blue copper proteins"/>
    <property type="match status" value="3"/>
</dbReference>
<dbReference type="AlphaFoldDB" id="A5PFJ6"/>
<evidence type="ECO:0000313" key="9">
    <source>
        <dbReference type="EMBL" id="CAK30043.1"/>
    </source>
</evidence>
<dbReference type="GO" id="GO:0005507">
    <property type="term" value="F:copper ion binding"/>
    <property type="evidence" value="ECO:0007669"/>
    <property type="project" value="InterPro"/>
</dbReference>
<dbReference type="FunFam" id="2.60.40.420:FF:000038">
    <property type="entry name" value="Extracellular dihydrogeodin oxidase/laccase"/>
    <property type="match status" value="1"/>
</dbReference>
<evidence type="ECO:0000256" key="4">
    <source>
        <dbReference type="ARBA" id="ARBA00023002"/>
    </source>
</evidence>
<reference evidence="9" key="1">
    <citation type="journal article" date="2007" name="FEMS Microbiol. Ecol.">
        <title>Diversity of laccase-like multicopper oxidase genes in Morchellaceae: identification of genes potentially involved in extracellular activities related to plant litter decay.</title>
        <authorList>
            <person name="Kellner H."/>
            <person name="Luis P."/>
            <person name="Buscot F."/>
        </authorList>
    </citation>
    <scope>NUCLEOTIDE SEQUENCE</scope>
    <source>
        <strain evidence="9">Isolate VE3J1</strain>
    </source>
</reference>
<keyword evidence="2" id="KW-0479">Metal-binding</keyword>
<name>A5PFJ6_9PEZI</name>
<sequence length="346" mass="37736">TSVHWHGIRQLLTNEEDGANGVTQCPIAPGQHLTYEWTATQYGTSWYHSHFSLQYSEGLAGPIVINGPTTANYDEDLGPVMLTDWYHNTAFSLWHIAEAGGPPPADNGLINGHNVFDCSTSNSTACVGGGKRYQFPEFKAGKKYLLRLINSSTDTHFHVSLDGHSMTVVSADFVPIKPYTAQYVSIGIGQRYDVIIEANAAASSYWFRAAIQTTCSAVNPQAGNVLGIVRYSGVKSTADPTTNGTSVVDHCNDEPLTSLIPYVPLSVKKETFNNVTDISIGLVFQNTFKWTLNGISGNIEWNSPTLLKLINNQPFPTDYHVLNLPDVATFVIESALGITHPLHLHG</sequence>
<protein>
    <submittedName>
        <fullName evidence="9">Laccase-like multicopper oxidase</fullName>
        <ecNumber evidence="9">1.10.3.2</ecNumber>
    </submittedName>
</protein>
<evidence type="ECO:0000256" key="1">
    <source>
        <dbReference type="ARBA" id="ARBA00010609"/>
    </source>
</evidence>
<gene>
    <name evidence="9" type="primary">mco</name>
</gene>
<evidence type="ECO:0000256" key="3">
    <source>
        <dbReference type="ARBA" id="ARBA00022737"/>
    </source>
</evidence>
<accession>A5PFJ6</accession>
<dbReference type="InterPro" id="IPR011707">
    <property type="entry name" value="Cu-oxidase-like_N"/>
</dbReference>
<dbReference type="PANTHER" id="PTHR11709:SF502">
    <property type="entry name" value="MULTICOPPER OXIDASE"/>
    <property type="match status" value="1"/>
</dbReference>
<feature type="domain" description="Plastocyanin-like" evidence="7">
    <location>
        <begin position="79"/>
        <end position="233"/>
    </location>
</feature>
<dbReference type="EMBL" id="AM269499">
    <property type="protein sequence ID" value="CAK30043.1"/>
    <property type="molecule type" value="Genomic_DNA"/>
</dbReference>
<dbReference type="PANTHER" id="PTHR11709">
    <property type="entry name" value="MULTI-COPPER OXIDASE"/>
    <property type="match status" value="1"/>
</dbReference>
<feature type="domain" description="Plastocyanin-like" evidence="8">
    <location>
        <begin position="1"/>
        <end position="68"/>
    </location>
</feature>
<dbReference type="Pfam" id="PF07732">
    <property type="entry name" value="Cu-oxidase_3"/>
    <property type="match status" value="1"/>
</dbReference>
<keyword evidence="4 9" id="KW-0560">Oxidoreductase</keyword>
<dbReference type="Pfam" id="PF00394">
    <property type="entry name" value="Cu-oxidase"/>
    <property type="match status" value="1"/>
</dbReference>
<evidence type="ECO:0000259" key="8">
    <source>
        <dbReference type="Pfam" id="PF07732"/>
    </source>
</evidence>
<comment type="similarity">
    <text evidence="1">Belongs to the multicopper oxidase family.</text>
</comment>
<keyword evidence="3" id="KW-0677">Repeat</keyword>
<dbReference type="CDD" id="cd13880">
    <property type="entry name" value="CuRO_2_MaLCC_like"/>
    <property type="match status" value="1"/>
</dbReference>
<dbReference type="InterPro" id="IPR045087">
    <property type="entry name" value="Cu-oxidase_fam"/>
</dbReference>
<evidence type="ECO:0000256" key="6">
    <source>
        <dbReference type="ARBA" id="ARBA00023180"/>
    </source>
</evidence>
<evidence type="ECO:0000256" key="5">
    <source>
        <dbReference type="ARBA" id="ARBA00023008"/>
    </source>
</evidence>
<feature type="non-terminal residue" evidence="9">
    <location>
        <position position="1"/>
    </location>
</feature>
<organism evidence="9">
    <name type="scientific">Verpa conica</name>
    <dbReference type="NCBI Taxonomy" id="44608"/>
    <lineage>
        <taxon>Eukaryota</taxon>
        <taxon>Fungi</taxon>
        <taxon>Dikarya</taxon>
        <taxon>Ascomycota</taxon>
        <taxon>Pezizomycotina</taxon>
        <taxon>Pezizomycetes</taxon>
        <taxon>Pezizales</taxon>
        <taxon>Morchellaceae</taxon>
        <taxon>Verpa</taxon>
    </lineage>
</organism>
<evidence type="ECO:0000256" key="2">
    <source>
        <dbReference type="ARBA" id="ARBA00022723"/>
    </source>
</evidence>
<feature type="non-terminal residue" evidence="9">
    <location>
        <position position="346"/>
    </location>
</feature>
<evidence type="ECO:0000259" key="7">
    <source>
        <dbReference type="Pfam" id="PF00394"/>
    </source>
</evidence>
<dbReference type="InterPro" id="IPR008972">
    <property type="entry name" value="Cupredoxin"/>
</dbReference>
<dbReference type="InterPro" id="IPR001117">
    <property type="entry name" value="Cu-oxidase_2nd"/>
</dbReference>
<dbReference type="SUPFAM" id="SSF49503">
    <property type="entry name" value="Cupredoxins"/>
    <property type="match status" value="3"/>
</dbReference>
<proteinExistence type="inferred from homology"/>